<keyword evidence="6" id="KW-1133">Transmembrane helix</keyword>
<dbReference type="InterPro" id="IPR059000">
    <property type="entry name" value="ATPase_P-type_domA"/>
</dbReference>
<dbReference type="NCBIfam" id="TIGR01494">
    <property type="entry name" value="ATPase_P-type"/>
    <property type="match status" value="1"/>
</dbReference>
<dbReference type="EC" id="7.2.2.21" evidence="8"/>
<dbReference type="GO" id="GO:0016887">
    <property type="term" value="F:ATP hydrolysis activity"/>
    <property type="evidence" value="ECO:0007669"/>
    <property type="project" value="InterPro"/>
</dbReference>
<dbReference type="Gene3D" id="2.70.150.10">
    <property type="entry name" value="Calcium-transporting ATPase, cytoplasmic transduction domain A"/>
    <property type="match status" value="1"/>
</dbReference>
<keyword evidence="4" id="KW-0812">Transmembrane</keyword>
<keyword evidence="5" id="KW-1278">Translocase</keyword>
<dbReference type="GO" id="GO:0005886">
    <property type="term" value="C:plasma membrane"/>
    <property type="evidence" value="ECO:0007669"/>
    <property type="project" value="UniProtKB-SubCell"/>
</dbReference>
<evidence type="ECO:0000256" key="9">
    <source>
        <dbReference type="ARBA" id="ARBA00049338"/>
    </source>
</evidence>
<dbReference type="InterPro" id="IPR018303">
    <property type="entry name" value="ATPase_P-typ_P_site"/>
</dbReference>
<evidence type="ECO:0000256" key="4">
    <source>
        <dbReference type="ARBA" id="ARBA00022692"/>
    </source>
</evidence>
<dbReference type="PANTHER" id="PTHR48085:SF5">
    <property type="entry name" value="CADMIUM_ZINC-TRANSPORTING ATPASE HMA4-RELATED"/>
    <property type="match status" value="1"/>
</dbReference>
<keyword evidence="10" id="KW-0067">ATP-binding</keyword>
<dbReference type="SFLD" id="SFLDS00003">
    <property type="entry name" value="Haloacid_Dehalogenase"/>
    <property type="match status" value="1"/>
</dbReference>
<dbReference type="AlphaFoldDB" id="A0A1H9R0Q5"/>
<dbReference type="Pfam" id="PF00122">
    <property type="entry name" value="E1-E2_ATPase"/>
    <property type="match status" value="1"/>
</dbReference>
<keyword evidence="10" id="KW-0547">Nucleotide-binding</keyword>
<evidence type="ECO:0000256" key="6">
    <source>
        <dbReference type="ARBA" id="ARBA00022989"/>
    </source>
</evidence>
<dbReference type="Proteomes" id="UP000182471">
    <property type="component" value="Unassembled WGS sequence"/>
</dbReference>
<proteinExistence type="inferred from homology"/>
<evidence type="ECO:0000313" key="12">
    <source>
        <dbReference type="EMBL" id="SER65649.1"/>
    </source>
</evidence>
<reference evidence="13" key="1">
    <citation type="submission" date="2016-10" db="EMBL/GenBank/DDBJ databases">
        <authorList>
            <person name="Varghese N."/>
            <person name="Submissions S."/>
        </authorList>
    </citation>
    <scope>NUCLEOTIDE SEQUENCE [LARGE SCALE GENOMIC DNA]</scope>
    <source>
        <strain evidence="13">S1b</strain>
    </source>
</reference>
<name>A0A1H9R0Q5_9FIRM</name>
<evidence type="ECO:0000256" key="1">
    <source>
        <dbReference type="ARBA" id="ARBA00004141"/>
    </source>
</evidence>
<evidence type="ECO:0000256" key="7">
    <source>
        <dbReference type="ARBA" id="ARBA00023136"/>
    </source>
</evidence>
<dbReference type="PRINTS" id="PR00119">
    <property type="entry name" value="CATATPASE"/>
</dbReference>
<dbReference type="SFLD" id="SFLDF00027">
    <property type="entry name" value="p-type_atpase"/>
    <property type="match status" value="1"/>
</dbReference>
<dbReference type="GO" id="GO:0046872">
    <property type="term" value="F:metal ion binding"/>
    <property type="evidence" value="ECO:0007669"/>
    <property type="project" value="UniProtKB-KW"/>
</dbReference>
<dbReference type="SFLD" id="SFLDG00002">
    <property type="entry name" value="C1.7:_P-type_atpase_like"/>
    <property type="match status" value="1"/>
</dbReference>
<keyword evidence="7" id="KW-0472">Membrane</keyword>
<evidence type="ECO:0000256" key="3">
    <source>
        <dbReference type="ARBA" id="ARBA00022539"/>
    </source>
</evidence>
<dbReference type="InterPro" id="IPR027256">
    <property type="entry name" value="P-typ_ATPase_IB"/>
</dbReference>
<dbReference type="InterPro" id="IPR008250">
    <property type="entry name" value="ATPase_P-typ_transduc_dom_A_sf"/>
</dbReference>
<dbReference type="EMBL" id="FOGW01000007">
    <property type="protein sequence ID" value="SER65649.1"/>
    <property type="molecule type" value="Genomic_DNA"/>
</dbReference>
<dbReference type="PANTHER" id="PTHR48085">
    <property type="entry name" value="CADMIUM/ZINC-TRANSPORTING ATPASE HMA2-RELATED"/>
    <property type="match status" value="1"/>
</dbReference>
<dbReference type="Pfam" id="PF00702">
    <property type="entry name" value="Hydrolase"/>
    <property type="match status" value="1"/>
</dbReference>
<feature type="domain" description="P-type ATPase A" evidence="11">
    <location>
        <begin position="197"/>
        <end position="294"/>
    </location>
</feature>
<evidence type="ECO:0000259" key="11">
    <source>
        <dbReference type="Pfam" id="PF00122"/>
    </source>
</evidence>
<accession>A0A1H9R0Q5</accession>
<dbReference type="GO" id="GO:0005524">
    <property type="term" value="F:ATP binding"/>
    <property type="evidence" value="ECO:0007669"/>
    <property type="project" value="UniProtKB-UniRule"/>
</dbReference>
<keyword evidence="3" id="KW-0104">Cadmium</keyword>
<dbReference type="InterPro" id="IPR044492">
    <property type="entry name" value="P_typ_ATPase_HD_dom"/>
</dbReference>
<keyword evidence="13" id="KW-1185">Reference proteome</keyword>
<comment type="catalytic activity">
    <reaction evidence="9">
        <text>Cd(2+)(in) + ATP + H2O = Cd(2+)(out) + ADP + phosphate + H(+)</text>
        <dbReference type="Rhea" id="RHEA:12132"/>
        <dbReference type="ChEBI" id="CHEBI:15377"/>
        <dbReference type="ChEBI" id="CHEBI:15378"/>
        <dbReference type="ChEBI" id="CHEBI:30616"/>
        <dbReference type="ChEBI" id="CHEBI:43474"/>
        <dbReference type="ChEBI" id="CHEBI:48775"/>
        <dbReference type="ChEBI" id="CHEBI:456216"/>
        <dbReference type="EC" id="7.2.2.21"/>
    </reaction>
</comment>
<dbReference type="InterPro" id="IPR023299">
    <property type="entry name" value="ATPase_P-typ_cyto_dom_N"/>
</dbReference>
<dbReference type="Gene3D" id="3.40.50.1000">
    <property type="entry name" value="HAD superfamily/HAD-like"/>
    <property type="match status" value="1"/>
</dbReference>
<organism evidence="12 13">
    <name type="scientific">Lachnobacterium bovis</name>
    <dbReference type="NCBI Taxonomy" id="140626"/>
    <lineage>
        <taxon>Bacteria</taxon>
        <taxon>Bacillati</taxon>
        <taxon>Bacillota</taxon>
        <taxon>Clostridia</taxon>
        <taxon>Lachnospirales</taxon>
        <taxon>Lachnospiraceae</taxon>
        <taxon>Lachnobacterium</taxon>
    </lineage>
</organism>
<dbReference type="InterPro" id="IPR051014">
    <property type="entry name" value="Cation_Transport_ATPase_IB"/>
</dbReference>
<dbReference type="NCBIfam" id="TIGR01525">
    <property type="entry name" value="ATPase-IB_hvy"/>
    <property type="match status" value="1"/>
</dbReference>
<dbReference type="SUPFAM" id="SSF81653">
    <property type="entry name" value="Calcium ATPase, transduction domain A"/>
    <property type="match status" value="1"/>
</dbReference>
<comment type="similarity">
    <text evidence="2 10">Belongs to the cation transport ATPase (P-type) (TC 3.A.3) family. Type IB subfamily.</text>
</comment>
<dbReference type="Gene3D" id="3.40.1110.10">
    <property type="entry name" value="Calcium-transporting ATPase, cytoplasmic domain N"/>
    <property type="match status" value="1"/>
</dbReference>
<protein>
    <recommendedName>
        <fullName evidence="8">Cd(2+)-exporting ATPase</fullName>
        <ecNumber evidence="8">7.2.2.21</ecNumber>
    </recommendedName>
</protein>
<evidence type="ECO:0000256" key="10">
    <source>
        <dbReference type="RuleBase" id="RU362081"/>
    </source>
</evidence>
<dbReference type="InterPro" id="IPR036412">
    <property type="entry name" value="HAD-like_sf"/>
</dbReference>
<evidence type="ECO:0000256" key="5">
    <source>
        <dbReference type="ARBA" id="ARBA00022967"/>
    </source>
</evidence>
<evidence type="ECO:0000256" key="8">
    <source>
        <dbReference type="ARBA" id="ARBA00039103"/>
    </source>
</evidence>
<comment type="subcellular location">
    <subcellularLocation>
        <location evidence="10">Cell membrane</location>
    </subcellularLocation>
    <subcellularLocation>
        <location evidence="1">Membrane</location>
        <topology evidence="1">Multi-pass membrane protein</topology>
    </subcellularLocation>
</comment>
<gene>
    <name evidence="12" type="ORF">SAMN02910429_00695</name>
</gene>
<keyword evidence="10" id="KW-0479">Metal-binding</keyword>
<sequence length="702" mass="77908">MKYVIRHESVNRIRIHCAITRMSMSTADVIEYYLADKEFVVSVKVYERTGDATIRYKSGKRQELLQCLEELDVEDEKVIALVPENTGRELNRYYQERLMSMVGYRVLKKLFMPAPIRVAVTCLRSIKYIFQGLSTLLHGKIEVPLLDAVAISASILRGDYSTASSVMFLLGAGELLEEWTHQKSVNDLAKSMALKVDKVWLHTELNDVLVDIRDIQKGDKIVIRTSSIIPLDGKVVAGEVQVNQSSMTGESLPVSKEIGDFVYAGTVVEDGECVVEVAKTSGTGKYDQIIHMIEDSEKLKSGTEEKAFHLADRLVPYSLIGTGLTWLLTRNVSKAISFLMVDFSCALKLSMPLTVLSAIREAGEYNITAKGGKYLEAIAKADTIVFDKTGTLTKATPTFAQITTFNGIDETEALRIAACLEEHYPHSMANAVVKEAEDRGIMHEEMHSKVKYIIAHGIESEVDGKSAIIGSYHYIFEDAGCELSEEEARIIKNLPQEYSHLFMAIDGKLKAVIDIYDPIRKESKDIIQKLHEMGFTSVCMLTGDNKKTAKSVVSKLNIDHYHAEVLPEDKAMYIRKLKEQGHTVVMVGDGVNDTPALSEADCGIAVSDGAAIAREVADVIIGDDNLYRLLTIRQISQSMMERIRHNYHFIVGFNSLLIGLGVAGVLTPSASALFHNTSTVYAGIHSMCDLLPEKEEENDEMA</sequence>
<dbReference type="InterPro" id="IPR023214">
    <property type="entry name" value="HAD_sf"/>
</dbReference>
<evidence type="ECO:0000256" key="2">
    <source>
        <dbReference type="ARBA" id="ARBA00006024"/>
    </source>
</evidence>
<dbReference type="InterPro" id="IPR001757">
    <property type="entry name" value="P_typ_ATPase"/>
</dbReference>
<evidence type="ECO:0000313" key="13">
    <source>
        <dbReference type="Proteomes" id="UP000182471"/>
    </source>
</evidence>
<dbReference type="RefSeq" id="WP_074730419.1">
    <property type="nucleotide sequence ID" value="NZ_FOGW01000007.1"/>
</dbReference>
<keyword evidence="10" id="KW-1003">Cell membrane</keyword>
<dbReference type="SUPFAM" id="SSF56784">
    <property type="entry name" value="HAD-like"/>
    <property type="match status" value="1"/>
</dbReference>
<dbReference type="GO" id="GO:0008551">
    <property type="term" value="F:P-type cadmium transporter activity"/>
    <property type="evidence" value="ECO:0007669"/>
    <property type="project" value="UniProtKB-EC"/>
</dbReference>
<dbReference type="PROSITE" id="PS00154">
    <property type="entry name" value="ATPASE_E1_E2"/>
    <property type="match status" value="1"/>
</dbReference>